<dbReference type="InterPro" id="IPR026992">
    <property type="entry name" value="DIOX_N"/>
</dbReference>
<dbReference type="GO" id="GO:0016706">
    <property type="term" value="F:2-oxoglutarate-dependent dioxygenase activity"/>
    <property type="evidence" value="ECO:0007669"/>
    <property type="project" value="UniProtKB-ARBA"/>
</dbReference>
<evidence type="ECO:0000259" key="3">
    <source>
        <dbReference type="Pfam" id="PF14226"/>
    </source>
</evidence>
<evidence type="ECO:0000256" key="2">
    <source>
        <dbReference type="ARBA" id="ARBA00023004"/>
    </source>
</evidence>
<dbReference type="SUPFAM" id="SSF51197">
    <property type="entry name" value="Clavaminate synthase-like"/>
    <property type="match status" value="1"/>
</dbReference>
<comment type="caution">
    <text evidence="4">The sequence shown here is derived from an EMBL/GenBank/DDBJ whole genome shotgun (WGS) entry which is preliminary data.</text>
</comment>
<keyword evidence="1" id="KW-0479">Metal-binding</keyword>
<sequence>MLATDPMKPSDIAETTFVKALSESSALNSVPSQFTFTNDSTASHSDSIPVIDFSLLASGTTHQRAKVLRDLDNACRDWDSSCLLKNIKQASLEYFELPEEDKRRYEAKSASDPIKSGSGSVINTADQRINLWRDFVKSYVHHPNFTVQINLIN</sequence>
<reference evidence="4" key="2">
    <citation type="journal article" date="2024" name="Plant">
        <title>Genomic evolution and insights into agronomic trait innovations of Sesamum species.</title>
        <authorList>
            <person name="Miao H."/>
            <person name="Wang L."/>
            <person name="Qu L."/>
            <person name="Liu H."/>
            <person name="Sun Y."/>
            <person name="Le M."/>
            <person name="Wang Q."/>
            <person name="Wei S."/>
            <person name="Zheng Y."/>
            <person name="Lin W."/>
            <person name="Duan Y."/>
            <person name="Cao H."/>
            <person name="Xiong S."/>
            <person name="Wang X."/>
            <person name="Wei L."/>
            <person name="Li C."/>
            <person name="Ma Q."/>
            <person name="Ju M."/>
            <person name="Zhao R."/>
            <person name="Li G."/>
            <person name="Mu C."/>
            <person name="Tian Q."/>
            <person name="Mei H."/>
            <person name="Zhang T."/>
            <person name="Gao T."/>
            <person name="Zhang H."/>
        </authorList>
    </citation>
    <scope>NUCLEOTIDE SEQUENCE</scope>
    <source>
        <strain evidence="4">KEN1</strain>
    </source>
</reference>
<feature type="domain" description="Non-haem dioxygenase N-terminal" evidence="3">
    <location>
        <begin position="48"/>
        <end position="144"/>
    </location>
</feature>
<reference evidence="4" key="1">
    <citation type="submission" date="2020-06" db="EMBL/GenBank/DDBJ databases">
        <authorList>
            <person name="Li T."/>
            <person name="Hu X."/>
            <person name="Zhang T."/>
            <person name="Song X."/>
            <person name="Zhang H."/>
            <person name="Dai N."/>
            <person name="Sheng W."/>
            <person name="Hou X."/>
            <person name="Wei L."/>
        </authorList>
    </citation>
    <scope>NUCLEOTIDE SEQUENCE</scope>
    <source>
        <strain evidence="4">KEN1</strain>
        <tissue evidence="4">Leaf</tissue>
    </source>
</reference>
<keyword evidence="2" id="KW-0408">Iron</keyword>
<name>A0AAW2UK64_9LAMI</name>
<protein>
    <recommendedName>
        <fullName evidence="3">Non-haem dioxygenase N-terminal domain-containing protein</fullName>
    </recommendedName>
</protein>
<dbReference type="GO" id="GO:0046872">
    <property type="term" value="F:metal ion binding"/>
    <property type="evidence" value="ECO:0007669"/>
    <property type="project" value="UniProtKB-KW"/>
</dbReference>
<gene>
    <name evidence="4" type="ORF">Slati_3569300</name>
</gene>
<dbReference type="InterPro" id="IPR027443">
    <property type="entry name" value="IPNS-like_sf"/>
</dbReference>
<dbReference type="EMBL" id="JACGWN010000012">
    <property type="protein sequence ID" value="KAL0417374.1"/>
    <property type="molecule type" value="Genomic_DNA"/>
</dbReference>
<organism evidence="4">
    <name type="scientific">Sesamum latifolium</name>
    <dbReference type="NCBI Taxonomy" id="2727402"/>
    <lineage>
        <taxon>Eukaryota</taxon>
        <taxon>Viridiplantae</taxon>
        <taxon>Streptophyta</taxon>
        <taxon>Embryophyta</taxon>
        <taxon>Tracheophyta</taxon>
        <taxon>Spermatophyta</taxon>
        <taxon>Magnoliopsida</taxon>
        <taxon>eudicotyledons</taxon>
        <taxon>Gunneridae</taxon>
        <taxon>Pentapetalae</taxon>
        <taxon>asterids</taxon>
        <taxon>lamiids</taxon>
        <taxon>Lamiales</taxon>
        <taxon>Pedaliaceae</taxon>
        <taxon>Sesamum</taxon>
    </lineage>
</organism>
<dbReference type="Pfam" id="PF14226">
    <property type="entry name" value="DIOX_N"/>
    <property type="match status" value="1"/>
</dbReference>
<dbReference type="AlphaFoldDB" id="A0AAW2UK64"/>
<dbReference type="Gene3D" id="2.60.120.330">
    <property type="entry name" value="B-lactam Antibiotic, Isopenicillin N Synthase, Chain"/>
    <property type="match status" value="1"/>
</dbReference>
<proteinExistence type="predicted"/>
<evidence type="ECO:0000313" key="4">
    <source>
        <dbReference type="EMBL" id="KAL0417374.1"/>
    </source>
</evidence>
<accession>A0AAW2UK64</accession>
<evidence type="ECO:0000256" key="1">
    <source>
        <dbReference type="ARBA" id="ARBA00022723"/>
    </source>
</evidence>